<accession>A0A822XHN5</accession>
<organism evidence="2 3">
    <name type="scientific">Nelumbo nucifera</name>
    <name type="common">Sacred lotus</name>
    <dbReference type="NCBI Taxonomy" id="4432"/>
    <lineage>
        <taxon>Eukaryota</taxon>
        <taxon>Viridiplantae</taxon>
        <taxon>Streptophyta</taxon>
        <taxon>Embryophyta</taxon>
        <taxon>Tracheophyta</taxon>
        <taxon>Spermatophyta</taxon>
        <taxon>Magnoliopsida</taxon>
        <taxon>Proteales</taxon>
        <taxon>Nelumbonaceae</taxon>
        <taxon>Nelumbo</taxon>
    </lineage>
</organism>
<feature type="region of interest" description="Disordered" evidence="1">
    <location>
        <begin position="11"/>
        <end position="80"/>
    </location>
</feature>
<name>A0A822XHN5_NELNU</name>
<feature type="compositionally biased region" description="Basic and acidic residues" evidence="1">
    <location>
        <begin position="26"/>
        <end position="65"/>
    </location>
</feature>
<evidence type="ECO:0000256" key="1">
    <source>
        <dbReference type="SAM" id="MobiDB-lite"/>
    </source>
</evidence>
<sequence>MCINASEWYLSSPSCSPARRYRPKKSKEEQKVEERSSSCGDRDGIKELEAVLGEPKYHRGERETETESAPTPPREPSVDV</sequence>
<reference evidence="2 3" key="1">
    <citation type="journal article" date="2020" name="Mol. Biol. Evol.">
        <title>Distinct Expression and Methylation Patterns for Genes with Different Fates following a Single Whole-Genome Duplication in Flowering Plants.</title>
        <authorList>
            <person name="Shi T."/>
            <person name="Rahmani R.S."/>
            <person name="Gugger P.F."/>
            <person name="Wang M."/>
            <person name="Li H."/>
            <person name="Zhang Y."/>
            <person name="Li Z."/>
            <person name="Wang Q."/>
            <person name="Van de Peer Y."/>
            <person name="Marchal K."/>
            <person name="Chen J."/>
        </authorList>
    </citation>
    <scope>NUCLEOTIDE SEQUENCE [LARGE SCALE GENOMIC DNA]</scope>
    <source>
        <tissue evidence="2">Leaf</tissue>
    </source>
</reference>
<dbReference type="AlphaFoldDB" id="A0A822XHN5"/>
<evidence type="ECO:0000313" key="2">
    <source>
        <dbReference type="EMBL" id="DAD18651.1"/>
    </source>
</evidence>
<protein>
    <submittedName>
        <fullName evidence="2">Uncharacterized protein</fullName>
    </submittedName>
</protein>
<dbReference type="EMBL" id="DUZY01000001">
    <property type="protein sequence ID" value="DAD18651.1"/>
    <property type="molecule type" value="Genomic_DNA"/>
</dbReference>
<feature type="compositionally biased region" description="Pro residues" evidence="1">
    <location>
        <begin position="70"/>
        <end position="80"/>
    </location>
</feature>
<evidence type="ECO:0000313" key="3">
    <source>
        <dbReference type="Proteomes" id="UP000607653"/>
    </source>
</evidence>
<dbReference type="Proteomes" id="UP000607653">
    <property type="component" value="Unassembled WGS sequence"/>
</dbReference>
<gene>
    <name evidence="2" type="ORF">HUJ06_020114</name>
</gene>
<comment type="caution">
    <text evidence="2">The sequence shown here is derived from an EMBL/GenBank/DDBJ whole genome shotgun (WGS) entry which is preliminary data.</text>
</comment>
<keyword evidence="3" id="KW-1185">Reference proteome</keyword>
<proteinExistence type="predicted"/>